<dbReference type="InterPro" id="IPR025079">
    <property type="entry name" value="DUF3943"/>
</dbReference>
<evidence type="ECO:0000313" key="4">
    <source>
        <dbReference type="EMBL" id="QSQ12899.1"/>
    </source>
</evidence>
<dbReference type="Pfam" id="PF13084">
    <property type="entry name" value="DUF3943"/>
    <property type="match status" value="1"/>
</dbReference>
<organism evidence="4 5">
    <name type="scientific">Myxococcus landrumensis</name>
    <dbReference type="NCBI Taxonomy" id="2813577"/>
    <lineage>
        <taxon>Bacteria</taxon>
        <taxon>Pseudomonadati</taxon>
        <taxon>Myxococcota</taxon>
        <taxon>Myxococcia</taxon>
        <taxon>Myxococcales</taxon>
        <taxon>Cystobacterineae</taxon>
        <taxon>Myxococcaceae</taxon>
        <taxon>Myxococcus</taxon>
    </lineage>
</organism>
<accession>A0ABX7N2D1</accession>
<feature type="chain" id="PRO_5045462685" evidence="2">
    <location>
        <begin position="22"/>
        <end position="469"/>
    </location>
</feature>
<proteinExistence type="predicted"/>
<feature type="signal peptide" evidence="2">
    <location>
        <begin position="1"/>
        <end position="21"/>
    </location>
</feature>
<evidence type="ECO:0000259" key="3">
    <source>
        <dbReference type="Pfam" id="PF13084"/>
    </source>
</evidence>
<gene>
    <name evidence="4" type="ORF">JY572_31805</name>
</gene>
<reference evidence="4 5" key="1">
    <citation type="submission" date="2021-02" db="EMBL/GenBank/DDBJ databases">
        <title>De Novo genome assembly of isolated myxobacteria.</title>
        <authorList>
            <person name="Stevens D.C."/>
        </authorList>
    </citation>
    <scope>NUCLEOTIDE SEQUENCE [LARGE SCALE GENOMIC DNA]</scope>
    <source>
        <strain evidence="4 5">SCHIC003</strain>
    </source>
</reference>
<feature type="domain" description="DUF3943" evidence="3">
    <location>
        <begin position="97"/>
        <end position="202"/>
    </location>
</feature>
<keyword evidence="2" id="KW-0732">Signal</keyword>
<dbReference type="EMBL" id="CP071091">
    <property type="protein sequence ID" value="QSQ12899.1"/>
    <property type="molecule type" value="Genomic_DNA"/>
</dbReference>
<dbReference type="RefSeq" id="WP_206714609.1">
    <property type="nucleotide sequence ID" value="NZ_CP071091.1"/>
</dbReference>
<protein>
    <submittedName>
        <fullName evidence="4">DUF3943 domain-containing protein</fullName>
    </submittedName>
</protein>
<feature type="region of interest" description="Disordered" evidence="1">
    <location>
        <begin position="18"/>
        <end position="53"/>
    </location>
</feature>
<feature type="compositionally biased region" description="Acidic residues" evidence="1">
    <location>
        <begin position="30"/>
        <end position="40"/>
    </location>
</feature>
<keyword evidence="5" id="KW-1185">Reference proteome</keyword>
<dbReference type="Proteomes" id="UP000663090">
    <property type="component" value="Chromosome"/>
</dbReference>
<evidence type="ECO:0000313" key="5">
    <source>
        <dbReference type="Proteomes" id="UP000663090"/>
    </source>
</evidence>
<evidence type="ECO:0000256" key="2">
    <source>
        <dbReference type="SAM" id="SignalP"/>
    </source>
</evidence>
<sequence length="469" mass="52022">MLRWSRPLLMMFALAASPAGADDSPHDEEARDAEEEEQDLPADAPVEERDTPTRRPWLALAEVTAINLAVWTYDVSIGNKEWARISVDSWKRNLETGFVWDGDAFSTNQFAHPYHGSLYYTAARDNGIPYPGAFAFSLLGSAQWELFAETEPPSFNDLINTSLGGTAMGEALYRLSSVVLDTETSGRERAVREVAAGVLSPIRGINRLLRGDTFRIEPTPDDWKRHDVTTWATTGYLTLGDGELLKGGKDQFFAQVSLRYGDAFRDTIRRPFDAFEGHIQFTTRESSLVSHARLTGLLAVSTLVSTPKDELRVGLFQQLNYVDTLAYEVGGQSFNVGMMYLRQFSPTARLKTFFALEAGILSGVSSEHSGEGNRDYDYGSGVGAELRVTYAFDGWDVLTLEGGTTHIAVLDGSGGSHKVHTGQLMMDVPVRGRFGLGTEVNYFQRNSRFVGFPSVRKSTYELRFFISVH</sequence>
<name>A0ABX7N2D1_9BACT</name>
<evidence type="ECO:0000256" key="1">
    <source>
        <dbReference type="SAM" id="MobiDB-lite"/>
    </source>
</evidence>